<dbReference type="Pfam" id="PF00923">
    <property type="entry name" value="TAL_FSA"/>
    <property type="match status" value="1"/>
</dbReference>
<keyword evidence="3" id="KW-1185">Reference proteome</keyword>
<comment type="caution">
    <text evidence="2">The sequence shown here is derived from an EMBL/GenBank/DDBJ whole genome shotgun (WGS) entry which is preliminary data.</text>
</comment>
<dbReference type="EMBL" id="JAFDVD010000028">
    <property type="protein sequence ID" value="MBM6402604.1"/>
    <property type="molecule type" value="Genomic_DNA"/>
</dbReference>
<dbReference type="InterPro" id="IPR013785">
    <property type="entry name" value="Aldolase_TIM"/>
</dbReference>
<keyword evidence="1" id="KW-0704">Schiff base</keyword>
<proteinExistence type="predicted"/>
<evidence type="ECO:0000313" key="3">
    <source>
        <dbReference type="Proteomes" id="UP001430172"/>
    </source>
</evidence>
<dbReference type="PANTHER" id="PTHR10683">
    <property type="entry name" value="TRANSALDOLASE"/>
    <property type="match status" value="1"/>
</dbReference>
<name>A0ABS2CRV0_9MICO</name>
<accession>A0ABS2CRV0</accession>
<sequence length="363" mass="39673">MSDAHTTTTTVDSPLLTMTRTTPTALWNDSADPAELSTAIGWGAVGATCNPVIALAAIRADQPRWEARIREIAAELPTASESEIGWKVVEEVSLEAAELLAPVFAEHGGRNGRLSMQTDPRLRRSATALADQAEYFASLAPNIIVKVPATSVGVEAIEDATYRGVNINVTVSFSVPQALATGEAIERGLRRREAEGLPVEGIGPVVTIMVGRLDDWLKEVVERDGLDVDPAHLEWAGVAAVKRAYTLFRERGLRARVLAAAYRNQLQWTELVGGDLVLSPPFAWQQKFQDSGIDPQPRIDVPVDPEIIASLERIEDFRRAYEPDGMTPEEFDDFGATRKTLRQFLGADEELDQLVRDVITPAP</sequence>
<organism evidence="2 3">
    <name type="scientific">Phycicoccus sonneratiae</name>
    <dbReference type="NCBI Taxonomy" id="2807628"/>
    <lineage>
        <taxon>Bacteria</taxon>
        <taxon>Bacillati</taxon>
        <taxon>Actinomycetota</taxon>
        <taxon>Actinomycetes</taxon>
        <taxon>Micrococcales</taxon>
        <taxon>Intrasporangiaceae</taxon>
        <taxon>Phycicoccus</taxon>
    </lineage>
</organism>
<gene>
    <name evidence="2" type="ORF">JQN70_19600</name>
</gene>
<evidence type="ECO:0000256" key="1">
    <source>
        <dbReference type="ARBA" id="ARBA00023270"/>
    </source>
</evidence>
<dbReference type="SUPFAM" id="SSF51569">
    <property type="entry name" value="Aldolase"/>
    <property type="match status" value="1"/>
</dbReference>
<dbReference type="RefSeq" id="WP_204133071.1">
    <property type="nucleotide sequence ID" value="NZ_JAFDVD010000028.1"/>
</dbReference>
<dbReference type="Gene3D" id="3.20.20.70">
    <property type="entry name" value="Aldolase class I"/>
    <property type="match status" value="1"/>
</dbReference>
<dbReference type="InterPro" id="IPR001585">
    <property type="entry name" value="TAL/FSA"/>
</dbReference>
<protein>
    <submittedName>
        <fullName evidence="2">Transaldolase family protein</fullName>
    </submittedName>
</protein>
<reference evidence="2" key="1">
    <citation type="submission" date="2021-02" db="EMBL/GenBank/DDBJ databases">
        <title>Phycicoccus sp. MQZ13P-5T, whole genome shotgun sequence.</title>
        <authorList>
            <person name="Tuo L."/>
        </authorList>
    </citation>
    <scope>NUCLEOTIDE SEQUENCE</scope>
    <source>
        <strain evidence="2">MQZ13P-5</strain>
    </source>
</reference>
<evidence type="ECO:0000313" key="2">
    <source>
        <dbReference type="EMBL" id="MBM6402604.1"/>
    </source>
</evidence>
<dbReference type="Proteomes" id="UP001430172">
    <property type="component" value="Unassembled WGS sequence"/>
</dbReference>